<evidence type="ECO:0000256" key="7">
    <source>
        <dbReference type="ARBA" id="ARBA00023053"/>
    </source>
</evidence>
<dbReference type="PANTHER" id="PTHR42985:SF32">
    <property type="entry name" value="SODIUM IODIDE SYMPORTER"/>
    <property type="match status" value="1"/>
</dbReference>
<feature type="transmembrane region" description="Helical" evidence="12">
    <location>
        <begin position="44"/>
        <end position="62"/>
    </location>
</feature>
<dbReference type="PANTHER" id="PTHR42985">
    <property type="entry name" value="SODIUM-COUPLED MONOCARBOXYLATE TRANSPORTER"/>
    <property type="match status" value="1"/>
</dbReference>
<keyword evidence="6 12" id="KW-1133">Transmembrane helix</keyword>
<dbReference type="EMBL" id="CP036281">
    <property type="protein sequence ID" value="QDU81965.1"/>
    <property type="molecule type" value="Genomic_DNA"/>
</dbReference>
<dbReference type="PROSITE" id="PS50283">
    <property type="entry name" value="NA_SOLUT_SYMP_3"/>
    <property type="match status" value="1"/>
</dbReference>
<keyword evidence="10" id="KW-0739">Sodium transport</keyword>
<keyword evidence="4" id="KW-1003">Cell membrane</keyword>
<proteinExistence type="inferred from homology"/>
<evidence type="ECO:0000256" key="3">
    <source>
        <dbReference type="ARBA" id="ARBA00022448"/>
    </source>
</evidence>
<evidence type="ECO:0000256" key="5">
    <source>
        <dbReference type="ARBA" id="ARBA00022692"/>
    </source>
</evidence>
<accession>A0A518CRW8</accession>
<feature type="transmembrane region" description="Helical" evidence="12">
    <location>
        <begin position="428"/>
        <end position="450"/>
    </location>
</feature>
<comment type="similarity">
    <text evidence="2 11">Belongs to the sodium:solute symporter (SSF) (TC 2.A.21) family.</text>
</comment>
<evidence type="ECO:0000256" key="6">
    <source>
        <dbReference type="ARBA" id="ARBA00022989"/>
    </source>
</evidence>
<keyword evidence="8" id="KW-0406">Ion transport</keyword>
<evidence type="ECO:0000256" key="1">
    <source>
        <dbReference type="ARBA" id="ARBA00004651"/>
    </source>
</evidence>
<keyword evidence="7" id="KW-0915">Sodium</keyword>
<name>A0A518CRW8_9PLAN</name>
<evidence type="ECO:0000256" key="2">
    <source>
        <dbReference type="ARBA" id="ARBA00006434"/>
    </source>
</evidence>
<evidence type="ECO:0000313" key="14">
    <source>
        <dbReference type="Proteomes" id="UP000317178"/>
    </source>
</evidence>
<dbReference type="GO" id="GO:0005886">
    <property type="term" value="C:plasma membrane"/>
    <property type="evidence" value="ECO:0007669"/>
    <property type="project" value="UniProtKB-SubCell"/>
</dbReference>
<dbReference type="GO" id="GO:0015293">
    <property type="term" value="F:symporter activity"/>
    <property type="evidence" value="ECO:0007669"/>
    <property type="project" value="TreeGrafter"/>
</dbReference>
<dbReference type="OrthoDB" id="9810181at2"/>
<keyword evidence="5 12" id="KW-0812">Transmembrane</keyword>
<dbReference type="GO" id="GO:0006814">
    <property type="term" value="P:sodium ion transport"/>
    <property type="evidence" value="ECO:0007669"/>
    <property type="project" value="UniProtKB-KW"/>
</dbReference>
<dbReference type="InterPro" id="IPR051163">
    <property type="entry name" value="Sodium:Solute_Symporter_SSF"/>
</dbReference>
<dbReference type="Gene3D" id="1.20.1730.10">
    <property type="entry name" value="Sodium/glucose cotransporter"/>
    <property type="match status" value="1"/>
</dbReference>
<feature type="transmembrane region" description="Helical" evidence="12">
    <location>
        <begin position="74"/>
        <end position="93"/>
    </location>
</feature>
<keyword evidence="3" id="KW-0813">Transport</keyword>
<dbReference type="Proteomes" id="UP000317178">
    <property type="component" value="Chromosome"/>
</dbReference>
<sequence>MLSNIDLAVLIVYLGGMVAFGFWFARKSSSTEEFMAAGRSLPGWAVGLSIFGTFVSSISFLANPGKSFGGNWNPFVFGLSLPLAAFIAAKWFVPFYRKSGEVSAYSHLEHRFGVWARLYVVCCFLVLQIVRIGVIMMLAATPIRLMTGWDMSTIIIVIGILVTLYTLLGGIEAVIWTDVVQSVVLTGGAILCIILIMIDMPEGPGQIFDIAMNAEVDGKTVNKFSLGSFSPSLMVAAPTFWITLIYGLFINLNNFGIDQSFVQRYITAKTDKDATQSVWLGAWLFLPTSAMLFFIGTALYAYTQADTGFLEEAAHNVRAFDENVDADTAHEDVLKNDEVFPAFIAYRLPVGVKGILIAAIFAAAMSSIDSSLNSSATLILADFYKRFKNPNASERASMTVLYSTTLILGFIGTLLGLGLMGQDSMLDIWWKLSGILSGGMLGLFLLGIISKRAGNPAAILGVILGMIVIAWMTISSIIESLDKAIADPSSPSPFEFMRGIIEPIRIVETNMNGLMTIVFGTLTIVLSGMLFGLFFKKPQPIEPKNSIEASSEK</sequence>
<evidence type="ECO:0000256" key="12">
    <source>
        <dbReference type="SAM" id="Phobius"/>
    </source>
</evidence>
<evidence type="ECO:0000256" key="11">
    <source>
        <dbReference type="RuleBase" id="RU362091"/>
    </source>
</evidence>
<organism evidence="13 14">
    <name type="scientific">Polystyrenella longa</name>
    <dbReference type="NCBI Taxonomy" id="2528007"/>
    <lineage>
        <taxon>Bacteria</taxon>
        <taxon>Pseudomonadati</taxon>
        <taxon>Planctomycetota</taxon>
        <taxon>Planctomycetia</taxon>
        <taxon>Planctomycetales</taxon>
        <taxon>Planctomycetaceae</taxon>
        <taxon>Polystyrenella</taxon>
    </lineage>
</organism>
<dbReference type="AlphaFoldDB" id="A0A518CRW8"/>
<keyword evidence="9 12" id="KW-0472">Membrane</keyword>
<reference evidence="13 14" key="1">
    <citation type="submission" date="2019-02" db="EMBL/GenBank/DDBJ databases">
        <title>Deep-cultivation of Planctomycetes and their phenomic and genomic characterization uncovers novel biology.</title>
        <authorList>
            <person name="Wiegand S."/>
            <person name="Jogler M."/>
            <person name="Boedeker C."/>
            <person name="Pinto D."/>
            <person name="Vollmers J."/>
            <person name="Rivas-Marin E."/>
            <person name="Kohn T."/>
            <person name="Peeters S.H."/>
            <person name="Heuer A."/>
            <person name="Rast P."/>
            <person name="Oberbeckmann S."/>
            <person name="Bunk B."/>
            <person name="Jeske O."/>
            <person name="Meyerdierks A."/>
            <person name="Storesund J.E."/>
            <person name="Kallscheuer N."/>
            <person name="Luecker S."/>
            <person name="Lage O.M."/>
            <person name="Pohl T."/>
            <person name="Merkel B.J."/>
            <person name="Hornburger P."/>
            <person name="Mueller R.-W."/>
            <person name="Bruemmer F."/>
            <person name="Labrenz M."/>
            <person name="Spormann A.M."/>
            <person name="Op den Camp H."/>
            <person name="Overmann J."/>
            <person name="Amann R."/>
            <person name="Jetten M.S.M."/>
            <person name="Mascher T."/>
            <person name="Medema M.H."/>
            <person name="Devos D.P."/>
            <person name="Kaster A.-K."/>
            <person name="Ovreas L."/>
            <person name="Rohde M."/>
            <person name="Galperin M.Y."/>
            <person name="Jogler C."/>
        </authorList>
    </citation>
    <scope>NUCLEOTIDE SEQUENCE [LARGE SCALE GENOMIC DNA]</scope>
    <source>
        <strain evidence="13 14">Pla110</strain>
    </source>
</reference>
<feature type="transmembrane region" description="Helical" evidence="12">
    <location>
        <begin position="457"/>
        <end position="478"/>
    </location>
</feature>
<evidence type="ECO:0000256" key="10">
    <source>
        <dbReference type="ARBA" id="ARBA00023201"/>
    </source>
</evidence>
<feature type="transmembrane region" description="Helical" evidence="12">
    <location>
        <begin position="400"/>
        <end position="422"/>
    </location>
</feature>
<dbReference type="RefSeq" id="WP_144997749.1">
    <property type="nucleotide sequence ID" value="NZ_CP036281.1"/>
</dbReference>
<dbReference type="InterPro" id="IPR001734">
    <property type="entry name" value="Na/solute_symporter"/>
</dbReference>
<feature type="transmembrane region" description="Helical" evidence="12">
    <location>
        <begin position="233"/>
        <end position="257"/>
    </location>
</feature>
<feature type="transmembrane region" description="Helical" evidence="12">
    <location>
        <begin position="278"/>
        <end position="302"/>
    </location>
</feature>
<feature type="transmembrane region" description="Helical" evidence="12">
    <location>
        <begin position="114"/>
        <end position="139"/>
    </location>
</feature>
<dbReference type="InterPro" id="IPR038377">
    <property type="entry name" value="Na/Glc_symporter_sf"/>
</dbReference>
<dbReference type="Pfam" id="PF00474">
    <property type="entry name" value="SSF"/>
    <property type="match status" value="1"/>
</dbReference>
<feature type="transmembrane region" description="Helical" evidence="12">
    <location>
        <begin position="175"/>
        <end position="198"/>
    </location>
</feature>
<keyword evidence="14" id="KW-1185">Reference proteome</keyword>
<evidence type="ECO:0000256" key="4">
    <source>
        <dbReference type="ARBA" id="ARBA00022475"/>
    </source>
</evidence>
<dbReference type="CDD" id="cd11495">
    <property type="entry name" value="SLC5sbd_NIS-like_u3"/>
    <property type="match status" value="1"/>
</dbReference>
<dbReference type="NCBIfam" id="TIGR00813">
    <property type="entry name" value="sss"/>
    <property type="match status" value="1"/>
</dbReference>
<feature type="transmembrane region" description="Helical" evidence="12">
    <location>
        <begin position="513"/>
        <end position="535"/>
    </location>
</feature>
<feature type="transmembrane region" description="Helical" evidence="12">
    <location>
        <begin position="6"/>
        <end position="24"/>
    </location>
</feature>
<protein>
    <submittedName>
        <fullName evidence="13">Sodium/glucose cotransporter</fullName>
    </submittedName>
</protein>
<dbReference type="KEGG" id="plon:Pla110_37170"/>
<comment type="subcellular location">
    <subcellularLocation>
        <location evidence="1">Cell membrane</location>
        <topology evidence="1">Multi-pass membrane protein</topology>
    </subcellularLocation>
</comment>
<feature type="transmembrane region" description="Helical" evidence="12">
    <location>
        <begin position="151"/>
        <end position="168"/>
    </location>
</feature>
<evidence type="ECO:0000313" key="13">
    <source>
        <dbReference type="EMBL" id="QDU81965.1"/>
    </source>
</evidence>
<evidence type="ECO:0000256" key="8">
    <source>
        <dbReference type="ARBA" id="ARBA00023065"/>
    </source>
</evidence>
<gene>
    <name evidence="13" type="primary">sglT_4</name>
    <name evidence="13" type="ORF">Pla110_37170</name>
</gene>
<evidence type="ECO:0000256" key="9">
    <source>
        <dbReference type="ARBA" id="ARBA00023136"/>
    </source>
</evidence>